<name>A0A2M9YJB5_9LEPT</name>
<dbReference type="AlphaFoldDB" id="A0A2M9YJB5"/>
<dbReference type="Proteomes" id="UP000232149">
    <property type="component" value="Unassembled WGS sequence"/>
</dbReference>
<organism evidence="1 4">
    <name type="scientific">Leptospira adleri</name>
    <dbReference type="NCBI Taxonomy" id="2023186"/>
    <lineage>
        <taxon>Bacteria</taxon>
        <taxon>Pseudomonadati</taxon>
        <taxon>Spirochaetota</taxon>
        <taxon>Spirochaetia</taxon>
        <taxon>Leptospirales</taxon>
        <taxon>Leptospiraceae</taxon>
        <taxon>Leptospira</taxon>
    </lineage>
</organism>
<dbReference type="EMBL" id="NPDV01000022">
    <property type="protein sequence ID" value="PJZ51600.1"/>
    <property type="molecule type" value="Genomic_DNA"/>
</dbReference>
<evidence type="ECO:0000313" key="4">
    <source>
        <dbReference type="Proteomes" id="UP000232188"/>
    </source>
</evidence>
<gene>
    <name evidence="2" type="ORF">CH376_10835</name>
    <name evidence="1" type="ORF">CH380_19330</name>
</gene>
<dbReference type="Proteomes" id="UP000232188">
    <property type="component" value="Unassembled WGS sequence"/>
</dbReference>
<sequence>MEMTEVELDKLPLVLIRIKSLCEDELEVYHSDLLVKFVEMIDAEDDRILKLNEVMALNKIERMAQGKQI</sequence>
<dbReference type="RefSeq" id="WP_100787395.1">
    <property type="nucleotide sequence ID" value="NZ_NPDU01000024.1"/>
</dbReference>
<evidence type="ECO:0000313" key="1">
    <source>
        <dbReference type="EMBL" id="PJZ51600.1"/>
    </source>
</evidence>
<evidence type="ECO:0000313" key="3">
    <source>
        <dbReference type="Proteomes" id="UP000232149"/>
    </source>
</evidence>
<proteinExistence type="predicted"/>
<keyword evidence="3" id="KW-1185">Reference proteome</keyword>
<reference evidence="3 4" key="1">
    <citation type="submission" date="2017-07" db="EMBL/GenBank/DDBJ databases">
        <title>Leptospira spp. isolated from tropical soils.</title>
        <authorList>
            <person name="Thibeaux R."/>
            <person name="Iraola G."/>
            <person name="Ferres I."/>
            <person name="Bierque E."/>
            <person name="Girault D."/>
            <person name="Soupe-Gilbert M.-E."/>
            <person name="Picardeau M."/>
            <person name="Goarant C."/>
        </authorList>
    </citation>
    <scope>NUCLEOTIDE SEQUENCE [LARGE SCALE GENOMIC DNA]</scope>
    <source>
        <strain evidence="1 4">FH2-B-C1</strain>
        <strain evidence="2 3">FH2-B-D1</strain>
    </source>
</reference>
<evidence type="ECO:0000313" key="2">
    <source>
        <dbReference type="EMBL" id="PJZ61891.1"/>
    </source>
</evidence>
<accession>A0A2M9YJB5</accession>
<protein>
    <submittedName>
        <fullName evidence="1">Uncharacterized protein</fullName>
    </submittedName>
</protein>
<comment type="caution">
    <text evidence="1">The sequence shown here is derived from an EMBL/GenBank/DDBJ whole genome shotgun (WGS) entry which is preliminary data.</text>
</comment>
<dbReference type="EMBL" id="NPDU01000024">
    <property type="protein sequence ID" value="PJZ61891.1"/>
    <property type="molecule type" value="Genomic_DNA"/>
</dbReference>